<dbReference type="EMBL" id="DSBY01000254">
    <property type="protein sequence ID" value="HDS63716.1"/>
    <property type="molecule type" value="Genomic_DNA"/>
</dbReference>
<dbReference type="Pfam" id="PF22617">
    <property type="entry name" value="HCS_D2"/>
    <property type="match status" value="1"/>
</dbReference>
<evidence type="ECO:0000256" key="3">
    <source>
        <dbReference type="ARBA" id="ARBA00048363"/>
    </source>
</evidence>
<feature type="non-terminal residue" evidence="5">
    <location>
        <position position="1"/>
    </location>
</feature>
<sequence>FFLLRAYREAVSHGADLVTFTDTVGCLMPIEIRAAVEEIIPSVSVPLCIHCHDDMGCATANTITAAASGAFQLHTTVNGIGERAGNAALEEVLVLLAMKGGISRYDLSLLHKLSETVAKAAGMPVARNKAIVGAHAFSHESGIHIAAILKDPETYEYVKPTLVGCERTFILGKHTGRHAVRHVAASLGYDLAEDEITWVLAEVKRRSEAKCAVTSELLHEILCAAREGGRQ</sequence>
<dbReference type="InterPro" id="IPR054691">
    <property type="entry name" value="LeuA/HCS_post-cat"/>
</dbReference>
<dbReference type="InterPro" id="IPR013785">
    <property type="entry name" value="Aldolase_TIM"/>
</dbReference>
<evidence type="ECO:0000259" key="4">
    <source>
        <dbReference type="PROSITE" id="PS50991"/>
    </source>
</evidence>
<dbReference type="Proteomes" id="UP000885648">
    <property type="component" value="Unassembled WGS sequence"/>
</dbReference>
<keyword evidence="2" id="KW-0808">Transferase</keyword>
<dbReference type="GO" id="GO:0004410">
    <property type="term" value="F:homocitrate synthase activity"/>
    <property type="evidence" value="ECO:0007669"/>
    <property type="project" value="UniProtKB-EC"/>
</dbReference>
<dbReference type="InterPro" id="IPR000891">
    <property type="entry name" value="PYR_CT"/>
</dbReference>
<dbReference type="Gene3D" id="3.20.20.70">
    <property type="entry name" value="Aldolase class I"/>
    <property type="match status" value="1"/>
</dbReference>
<proteinExistence type="inferred from homology"/>
<evidence type="ECO:0000256" key="2">
    <source>
        <dbReference type="ARBA" id="ARBA00022679"/>
    </source>
</evidence>
<evidence type="ECO:0000256" key="1">
    <source>
        <dbReference type="ARBA" id="ARBA00006154"/>
    </source>
</evidence>
<accession>A0A831LSF1</accession>
<feature type="domain" description="Pyruvate carboxyltransferase" evidence="4">
    <location>
        <begin position="1"/>
        <end position="111"/>
    </location>
</feature>
<evidence type="ECO:0000313" key="5">
    <source>
        <dbReference type="EMBL" id="HDS63716.1"/>
    </source>
</evidence>
<dbReference type="GO" id="GO:0019752">
    <property type="term" value="P:carboxylic acid metabolic process"/>
    <property type="evidence" value="ECO:0007669"/>
    <property type="project" value="InterPro"/>
</dbReference>
<dbReference type="PANTHER" id="PTHR42880">
    <property type="entry name" value="HOMOCITRATE SYNTHASE"/>
    <property type="match status" value="1"/>
</dbReference>
<dbReference type="PANTHER" id="PTHR42880:SF1">
    <property type="entry name" value="ISOPROPYLMALATE_HOMOCITRATE_CITRAMALATE SYNTHASE FAMILY PROTEIN"/>
    <property type="match status" value="1"/>
</dbReference>
<reference evidence="5" key="1">
    <citation type="journal article" date="2020" name="mSystems">
        <title>Genome- and Community-Level Interaction Insights into Carbon Utilization and Element Cycling Functions of Hydrothermarchaeota in Hydrothermal Sediment.</title>
        <authorList>
            <person name="Zhou Z."/>
            <person name="Liu Y."/>
            <person name="Xu W."/>
            <person name="Pan J."/>
            <person name="Luo Z.H."/>
            <person name="Li M."/>
        </authorList>
    </citation>
    <scope>NUCLEOTIDE SEQUENCE</scope>
    <source>
        <strain evidence="5">SpSt-1183</strain>
    </source>
</reference>
<comment type="similarity">
    <text evidence="1">Belongs to the alpha-IPM synthase/homocitrate synthase family.</text>
</comment>
<name>A0A831LSF1_9EURY</name>
<gene>
    <name evidence="5" type="primary">aksA</name>
    <name evidence="5" type="ORF">ENN52_06280</name>
</gene>
<dbReference type="SUPFAM" id="SSF51569">
    <property type="entry name" value="Aldolase"/>
    <property type="match status" value="1"/>
</dbReference>
<dbReference type="InterPro" id="IPR002034">
    <property type="entry name" value="AIPM/Hcit_synth_CS"/>
</dbReference>
<comment type="catalytic activity">
    <reaction evidence="3">
        <text>acetyl-CoA + 2-oxoglutarate + H2O = (2R)-homocitrate + CoA + H(+)</text>
        <dbReference type="Rhea" id="RHEA:12929"/>
        <dbReference type="ChEBI" id="CHEBI:15377"/>
        <dbReference type="ChEBI" id="CHEBI:15378"/>
        <dbReference type="ChEBI" id="CHEBI:16810"/>
        <dbReference type="ChEBI" id="CHEBI:57287"/>
        <dbReference type="ChEBI" id="CHEBI:57288"/>
        <dbReference type="ChEBI" id="CHEBI:58884"/>
        <dbReference type="EC" id="2.3.3.14"/>
    </reaction>
    <physiologicalReaction direction="left-to-right" evidence="3">
        <dbReference type="Rhea" id="RHEA:12930"/>
    </physiologicalReaction>
</comment>
<organism evidence="5">
    <name type="scientific">Methanofollis liminatans</name>
    <dbReference type="NCBI Taxonomy" id="2201"/>
    <lineage>
        <taxon>Archaea</taxon>
        <taxon>Methanobacteriati</taxon>
        <taxon>Methanobacteriota</taxon>
        <taxon>Stenosarchaea group</taxon>
        <taxon>Methanomicrobia</taxon>
        <taxon>Methanomicrobiales</taxon>
        <taxon>Methanomicrobiaceae</taxon>
        <taxon>Methanofollis</taxon>
    </lineage>
</organism>
<dbReference type="PROSITE" id="PS50991">
    <property type="entry name" value="PYR_CT"/>
    <property type="match status" value="1"/>
</dbReference>
<comment type="caution">
    <text evidence="5">The sequence shown here is derived from an EMBL/GenBank/DDBJ whole genome shotgun (WGS) entry which is preliminary data.</text>
</comment>
<dbReference type="Pfam" id="PF00682">
    <property type="entry name" value="HMGL-like"/>
    <property type="match status" value="1"/>
</dbReference>
<dbReference type="Gene3D" id="1.10.238.260">
    <property type="match status" value="1"/>
</dbReference>
<dbReference type="PROSITE" id="PS00816">
    <property type="entry name" value="AIPM_HOMOCIT_SYNTH_2"/>
    <property type="match status" value="1"/>
</dbReference>
<protein>
    <submittedName>
        <fullName evidence="5">Homoaconitate hydratase</fullName>
    </submittedName>
</protein>
<dbReference type="AlphaFoldDB" id="A0A831LSF1"/>